<evidence type="ECO:0000313" key="3">
    <source>
        <dbReference type="Proteomes" id="UP000007174"/>
    </source>
</evidence>
<gene>
    <name evidence="2" type="ORF">CH063_00660</name>
</gene>
<dbReference type="AlphaFoldDB" id="H1W3X7"/>
<protein>
    <submittedName>
        <fullName evidence="2">Uncharacterized protein</fullName>
    </submittedName>
</protein>
<evidence type="ECO:0000256" key="1">
    <source>
        <dbReference type="SAM" id="MobiDB-lite"/>
    </source>
</evidence>
<evidence type="ECO:0000313" key="2">
    <source>
        <dbReference type="EMBL" id="CCF47190.1"/>
    </source>
</evidence>
<reference evidence="3" key="1">
    <citation type="journal article" date="2012" name="Nat. Genet.">
        <title>Lifestyle transitions in plant pathogenic Colletotrichum fungi deciphered by genome and transcriptome analyses.</title>
        <authorList>
            <person name="O'Connell R.J."/>
            <person name="Thon M.R."/>
            <person name="Hacquard S."/>
            <person name="Amyotte S.G."/>
            <person name="Kleemann J."/>
            <person name="Torres M.F."/>
            <person name="Damm U."/>
            <person name="Buiate E.A."/>
            <person name="Epstein L."/>
            <person name="Alkan N."/>
            <person name="Altmueller J."/>
            <person name="Alvarado-Balderrama L."/>
            <person name="Bauser C.A."/>
            <person name="Becker C."/>
            <person name="Birren B.W."/>
            <person name="Chen Z."/>
            <person name="Choi J."/>
            <person name="Crouch J.A."/>
            <person name="Duvick J.P."/>
            <person name="Farman M.A."/>
            <person name="Gan P."/>
            <person name="Heiman D."/>
            <person name="Henrissat B."/>
            <person name="Howard R.J."/>
            <person name="Kabbage M."/>
            <person name="Koch C."/>
            <person name="Kracher B."/>
            <person name="Kubo Y."/>
            <person name="Law A.D."/>
            <person name="Lebrun M.-H."/>
            <person name="Lee Y.-H."/>
            <person name="Miyara I."/>
            <person name="Moore N."/>
            <person name="Neumann U."/>
            <person name="Nordstroem K."/>
            <person name="Panaccione D.G."/>
            <person name="Panstruga R."/>
            <person name="Place M."/>
            <person name="Proctor R.H."/>
            <person name="Prusky D."/>
            <person name="Rech G."/>
            <person name="Reinhardt R."/>
            <person name="Rollins J.A."/>
            <person name="Rounsley S."/>
            <person name="Schardl C.L."/>
            <person name="Schwartz D.C."/>
            <person name="Shenoy N."/>
            <person name="Shirasu K."/>
            <person name="Sikhakolli U.R."/>
            <person name="Stueber K."/>
            <person name="Sukno S.A."/>
            <person name="Sweigard J.A."/>
            <person name="Takano Y."/>
            <person name="Takahara H."/>
            <person name="Trail F."/>
            <person name="van der Does H.C."/>
            <person name="Voll L.M."/>
            <person name="Will I."/>
            <person name="Young S."/>
            <person name="Zeng Q."/>
            <person name="Zhang J."/>
            <person name="Zhou S."/>
            <person name="Dickman M.B."/>
            <person name="Schulze-Lefert P."/>
            <person name="Ver Loren van Themaat E."/>
            <person name="Ma L.-J."/>
            <person name="Vaillancourt L.J."/>
        </authorList>
    </citation>
    <scope>NUCLEOTIDE SEQUENCE [LARGE SCALE GENOMIC DNA]</scope>
    <source>
        <strain evidence="3">IMI 349063</strain>
    </source>
</reference>
<feature type="region of interest" description="Disordered" evidence="1">
    <location>
        <begin position="1"/>
        <end position="20"/>
    </location>
</feature>
<sequence length="68" mass="7452">RFPVPVSGPDDGLQGFARHQVGDARPQTLPIVPTTRKGLTVYGVTPRVSWTQMKDCCEDRIDVGTATR</sequence>
<dbReference type="EMBL" id="CACQ02009457">
    <property type="protein sequence ID" value="CCF47190.1"/>
    <property type="molecule type" value="Genomic_DNA"/>
</dbReference>
<organism evidence="2 3">
    <name type="scientific">Colletotrichum higginsianum (strain IMI 349063)</name>
    <name type="common">Crucifer anthracnose fungus</name>
    <dbReference type="NCBI Taxonomy" id="759273"/>
    <lineage>
        <taxon>Eukaryota</taxon>
        <taxon>Fungi</taxon>
        <taxon>Dikarya</taxon>
        <taxon>Ascomycota</taxon>
        <taxon>Pezizomycotina</taxon>
        <taxon>Sordariomycetes</taxon>
        <taxon>Hypocreomycetidae</taxon>
        <taxon>Glomerellales</taxon>
        <taxon>Glomerellaceae</taxon>
        <taxon>Colletotrichum</taxon>
        <taxon>Colletotrichum destructivum species complex</taxon>
    </lineage>
</organism>
<accession>H1W3X7</accession>
<feature type="non-terminal residue" evidence="2">
    <location>
        <position position="68"/>
    </location>
</feature>
<proteinExistence type="predicted"/>
<name>H1W3X7_COLHI</name>
<dbReference type="Proteomes" id="UP000007174">
    <property type="component" value="Unassembled WGS sequence"/>
</dbReference>
<dbReference type="HOGENOM" id="CLU_2800892_0_0_1"/>